<dbReference type="RefSeq" id="WP_188849639.1">
    <property type="nucleotide sequence ID" value="NZ_BMJJ01000002.1"/>
</dbReference>
<evidence type="ECO:0000256" key="1">
    <source>
        <dbReference type="ARBA" id="ARBA00022654"/>
    </source>
</evidence>
<evidence type="ECO:0000256" key="2">
    <source>
        <dbReference type="ARBA" id="ARBA00022679"/>
    </source>
</evidence>
<name>A0A916XUL0_9HYPH</name>
<proteinExistence type="inferred from homology"/>
<dbReference type="Proteomes" id="UP000613160">
    <property type="component" value="Unassembled WGS sequence"/>
</dbReference>
<evidence type="ECO:0000313" key="7">
    <source>
        <dbReference type="Proteomes" id="UP000613160"/>
    </source>
</evidence>
<dbReference type="PANTHER" id="PTHR39322">
    <property type="entry name" value="ACYL-HOMOSERINE-LACTONE SYNTHASE"/>
    <property type="match status" value="1"/>
</dbReference>
<dbReference type="GO" id="GO:0016740">
    <property type="term" value="F:transferase activity"/>
    <property type="evidence" value="ECO:0007669"/>
    <property type="project" value="UniProtKB-KW"/>
</dbReference>
<evidence type="ECO:0000256" key="5">
    <source>
        <dbReference type="PROSITE-ProRule" id="PRU00533"/>
    </source>
</evidence>
<evidence type="ECO:0000256" key="4">
    <source>
        <dbReference type="ARBA" id="ARBA00022929"/>
    </source>
</evidence>
<organism evidence="6 7">
    <name type="scientific">Aureimonas glaciei</name>
    <dbReference type="NCBI Taxonomy" id="1776957"/>
    <lineage>
        <taxon>Bacteria</taxon>
        <taxon>Pseudomonadati</taxon>
        <taxon>Pseudomonadota</taxon>
        <taxon>Alphaproteobacteria</taxon>
        <taxon>Hyphomicrobiales</taxon>
        <taxon>Aurantimonadaceae</taxon>
        <taxon>Aureimonas</taxon>
    </lineage>
</organism>
<keyword evidence="4 5" id="KW-0071">Autoinducer synthesis</keyword>
<dbReference type="EMBL" id="BMJJ01000002">
    <property type="protein sequence ID" value="GGD10564.1"/>
    <property type="molecule type" value="Genomic_DNA"/>
</dbReference>
<dbReference type="AlphaFoldDB" id="A0A916XUL0"/>
<gene>
    <name evidence="6" type="ORF">GCM10011335_11810</name>
</gene>
<comment type="caution">
    <text evidence="6">The sequence shown here is derived from an EMBL/GenBank/DDBJ whole genome shotgun (WGS) entry which is preliminary data.</text>
</comment>
<keyword evidence="7" id="KW-1185">Reference proteome</keyword>
<reference evidence="6" key="2">
    <citation type="submission" date="2020-09" db="EMBL/GenBank/DDBJ databases">
        <authorList>
            <person name="Sun Q."/>
            <person name="Zhou Y."/>
        </authorList>
    </citation>
    <scope>NUCLEOTIDE SEQUENCE</scope>
    <source>
        <strain evidence="6">CGMCC 1.15493</strain>
    </source>
</reference>
<dbReference type="InterPro" id="IPR016181">
    <property type="entry name" value="Acyl_CoA_acyltransferase"/>
</dbReference>
<dbReference type="GO" id="GO:0007165">
    <property type="term" value="P:signal transduction"/>
    <property type="evidence" value="ECO:0007669"/>
    <property type="project" value="TreeGrafter"/>
</dbReference>
<dbReference type="PANTHER" id="PTHR39322:SF1">
    <property type="entry name" value="ISOVALERYL-HOMOSERINE LACTONE SYNTHASE"/>
    <property type="match status" value="1"/>
</dbReference>
<dbReference type="SUPFAM" id="SSF55729">
    <property type="entry name" value="Acyl-CoA N-acyltransferases (Nat)"/>
    <property type="match status" value="1"/>
</dbReference>
<evidence type="ECO:0000256" key="3">
    <source>
        <dbReference type="ARBA" id="ARBA00022691"/>
    </source>
</evidence>
<dbReference type="GO" id="GO:0009372">
    <property type="term" value="P:quorum sensing"/>
    <property type="evidence" value="ECO:0007669"/>
    <property type="project" value="UniProtKB-UniRule"/>
</dbReference>
<comment type="similarity">
    <text evidence="5">Belongs to the autoinducer synthase family.</text>
</comment>
<protein>
    <submittedName>
        <fullName evidence="6">Acyl-homoserine-lactone synthase</fullName>
    </submittedName>
</protein>
<reference evidence="6" key="1">
    <citation type="journal article" date="2014" name="Int. J. Syst. Evol. Microbiol.">
        <title>Complete genome sequence of Corynebacterium casei LMG S-19264T (=DSM 44701T), isolated from a smear-ripened cheese.</title>
        <authorList>
            <consortium name="US DOE Joint Genome Institute (JGI-PGF)"/>
            <person name="Walter F."/>
            <person name="Albersmeier A."/>
            <person name="Kalinowski J."/>
            <person name="Ruckert C."/>
        </authorList>
    </citation>
    <scope>NUCLEOTIDE SEQUENCE</scope>
    <source>
        <strain evidence="6">CGMCC 1.15493</strain>
    </source>
</reference>
<keyword evidence="3" id="KW-0949">S-adenosyl-L-methionine</keyword>
<dbReference type="Gene3D" id="3.40.630.30">
    <property type="match status" value="1"/>
</dbReference>
<dbReference type="InterPro" id="IPR001690">
    <property type="entry name" value="Autoind_synthase"/>
</dbReference>
<dbReference type="PROSITE" id="PS51187">
    <property type="entry name" value="AUTOINDUCER_SYNTH_2"/>
    <property type="match status" value="1"/>
</dbReference>
<keyword evidence="1 5" id="KW-0673">Quorum sensing</keyword>
<dbReference type="Pfam" id="PF00765">
    <property type="entry name" value="Autoind_synth"/>
    <property type="match status" value="1"/>
</dbReference>
<accession>A0A916XUL0</accession>
<evidence type="ECO:0000313" key="6">
    <source>
        <dbReference type="EMBL" id="GGD10564.1"/>
    </source>
</evidence>
<keyword evidence="2" id="KW-0808">Transferase</keyword>
<sequence>MLQVHVVTAANRARYGAEMEEVFRWRHRIYVEEKRWMEARPDGREMDQFDTDEATYLVALRGGDFVASSRLRSFSQATLLAEVFPFLAAVRGLPSLPEEAEWTRMFVVPGVRERGHKGVAAAMCCAVMEYCLEEGVTRIGGIQETYWLPRWMDYGWRVEPLGLPQDIEGTSCLAAMFEVSQEALEGVRRSAGISASQIVRLGPQRAFRTGRIYEQPIQPGGSGLGRQVPG</sequence>